<evidence type="ECO:0000313" key="2">
    <source>
        <dbReference type="Proteomes" id="UP001060215"/>
    </source>
</evidence>
<dbReference type="EMBL" id="CM045758">
    <property type="protein sequence ID" value="KAI8029855.1"/>
    <property type="molecule type" value="Genomic_DNA"/>
</dbReference>
<name>A0ACC0IWF4_9ERIC</name>
<gene>
    <name evidence="1" type="ORF">LOK49_LG01G03458</name>
</gene>
<accession>A0ACC0IWF4</accession>
<comment type="caution">
    <text evidence="1">The sequence shown here is derived from an EMBL/GenBank/DDBJ whole genome shotgun (WGS) entry which is preliminary data.</text>
</comment>
<organism evidence="1 2">
    <name type="scientific">Camellia lanceoleosa</name>
    <dbReference type="NCBI Taxonomy" id="1840588"/>
    <lineage>
        <taxon>Eukaryota</taxon>
        <taxon>Viridiplantae</taxon>
        <taxon>Streptophyta</taxon>
        <taxon>Embryophyta</taxon>
        <taxon>Tracheophyta</taxon>
        <taxon>Spermatophyta</taxon>
        <taxon>Magnoliopsida</taxon>
        <taxon>eudicotyledons</taxon>
        <taxon>Gunneridae</taxon>
        <taxon>Pentapetalae</taxon>
        <taxon>asterids</taxon>
        <taxon>Ericales</taxon>
        <taxon>Theaceae</taxon>
        <taxon>Camellia</taxon>
    </lineage>
</organism>
<proteinExistence type="predicted"/>
<keyword evidence="2" id="KW-1185">Reference proteome</keyword>
<reference evidence="1 2" key="1">
    <citation type="journal article" date="2022" name="Plant J.">
        <title>Chromosome-level genome of Camellia lanceoleosa provides a valuable resource for understanding genome evolution and self-incompatibility.</title>
        <authorList>
            <person name="Gong W."/>
            <person name="Xiao S."/>
            <person name="Wang L."/>
            <person name="Liao Z."/>
            <person name="Chang Y."/>
            <person name="Mo W."/>
            <person name="Hu G."/>
            <person name="Li W."/>
            <person name="Zhao G."/>
            <person name="Zhu H."/>
            <person name="Hu X."/>
            <person name="Ji K."/>
            <person name="Xiang X."/>
            <person name="Song Q."/>
            <person name="Yuan D."/>
            <person name="Jin S."/>
            <person name="Zhang L."/>
        </authorList>
    </citation>
    <scope>NUCLEOTIDE SEQUENCE [LARGE SCALE GENOMIC DNA]</scope>
    <source>
        <strain evidence="1">SQ_2022a</strain>
    </source>
</reference>
<evidence type="ECO:0000313" key="1">
    <source>
        <dbReference type="EMBL" id="KAI8029855.1"/>
    </source>
</evidence>
<dbReference type="Proteomes" id="UP001060215">
    <property type="component" value="Chromosome 1"/>
</dbReference>
<sequence length="209" mass="23040">MLSLWRQRRRTSERKKQSEGKMAMIVGGRRVGKRSYGSSSSSSDLQAGLEKSVCLFVSGWGCPQLEGPMLYSVDLDGKSYKRRKLCRRYCREILGQPGPELDLDERLHLHRSSGGFRELTPLISTSSWPPGGSMVVALGSVVYVIGGCISNPTTDIGWLLSPEVCYFETNSLEKGWIPVPDMLNCRDKGASIAVEGKIYVFGGNELDNG</sequence>
<protein>
    <submittedName>
        <fullName evidence="1">F-box/kelch-repeat protein</fullName>
    </submittedName>
</protein>